<evidence type="ECO:0008006" key="5">
    <source>
        <dbReference type="Google" id="ProtNLM"/>
    </source>
</evidence>
<dbReference type="EnsemblPlants" id="Pp3c2_11240V3.1">
    <property type="protein sequence ID" value="Pp3c2_11240V3.1"/>
    <property type="gene ID" value="Pp3c2_11240"/>
</dbReference>
<feature type="signal peptide" evidence="1">
    <location>
        <begin position="1"/>
        <end position="28"/>
    </location>
</feature>
<protein>
    <recommendedName>
        <fullName evidence="5">Secreted protein</fullName>
    </recommendedName>
</protein>
<reference evidence="2 4" key="1">
    <citation type="journal article" date="2008" name="Science">
        <title>The Physcomitrella genome reveals evolutionary insights into the conquest of land by plants.</title>
        <authorList>
            <person name="Rensing S."/>
            <person name="Lang D."/>
            <person name="Zimmer A."/>
            <person name="Terry A."/>
            <person name="Salamov A."/>
            <person name="Shapiro H."/>
            <person name="Nishiyama T."/>
            <person name="Perroud P.-F."/>
            <person name="Lindquist E."/>
            <person name="Kamisugi Y."/>
            <person name="Tanahashi T."/>
            <person name="Sakakibara K."/>
            <person name="Fujita T."/>
            <person name="Oishi K."/>
            <person name="Shin-I T."/>
            <person name="Kuroki Y."/>
            <person name="Toyoda A."/>
            <person name="Suzuki Y."/>
            <person name="Hashimoto A."/>
            <person name="Yamaguchi K."/>
            <person name="Sugano A."/>
            <person name="Kohara Y."/>
            <person name="Fujiyama A."/>
            <person name="Anterola A."/>
            <person name="Aoki S."/>
            <person name="Ashton N."/>
            <person name="Barbazuk W.B."/>
            <person name="Barker E."/>
            <person name="Bennetzen J."/>
            <person name="Bezanilla M."/>
            <person name="Blankenship R."/>
            <person name="Cho S.H."/>
            <person name="Dutcher S."/>
            <person name="Estelle M."/>
            <person name="Fawcett J.A."/>
            <person name="Gundlach H."/>
            <person name="Hanada K."/>
            <person name="Heyl A."/>
            <person name="Hicks K.A."/>
            <person name="Hugh J."/>
            <person name="Lohr M."/>
            <person name="Mayer K."/>
            <person name="Melkozernov A."/>
            <person name="Murata T."/>
            <person name="Nelson D."/>
            <person name="Pils B."/>
            <person name="Prigge M."/>
            <person name="Reiss B."/>
            <person name="Renner T."/>
            <person name="Rombauts S."/>
            <person name="Rushton P."/>
            <person name="Sanderfoot A."/>
            <person name="Schween G."/>
            <person name="Shiu S.-H."/>
            <person name="Stueber K."/>
            <person name="Theodoulou F.L."/>
            <person name="Tu H."/>
            <person name="Van de Peer Y."/>
            <person name="Verrier P.J."/>
            <person name="Waters E."/>
            <person name="Wood A."/>
            <person name="Yang L."/>
            <person name="Cove D."/>
            <person name="Cuming A."/>
            <person name="Hasebe M."/>
            <person name="Lucas S."/>
            <person name="Mishler D.B."/>
            <person name="Reski R."/>
            <person name="Grigoriev I."/>
            <person name="Quatrano R.S."/>
            <person name="Boore J.L."/>
        </authorList>
    </citation>
    <scope>NUCLEOTIDE SEQUENCE [LARGE SCALE GENOMIC DNA]</scope>
    <source>
        <strain evidence="3 4">cv. Gransden 2004</strain>
    </source>
</reference>
<evidence type="ECO:0000313" key="4">
    <source>
        <dbReference type="Proteomes" id="UP000006727"/>
    </source>
</evidence>
<sequence>MDWEMRYCIIPLASTWCLLRCGIHRVAASVETQSGIYNRGTIFCDRRTLFTVACLMEEY</sequence>
<gene>
    <name evidence="2" type="ORF">PHYPA_002533</name>
</gene>
<dbReference type="EMBL" id="ABEU02000002">
    <property type="protein sequence ID" value="PNR59741.1"/>
    <property type="molecule type" value="Genomic_DNA"/>
</dbReference>
<accession>A0A2K1L151</accession>
<feature type="chain" id="PRO_5036319103" description="Secreted protein" evidence="1">
    <location>
        <begin position="29"/>
        <end position="59"/>
    </location>
</feature>
<keyword evidence="4" id="KW-1185">Reference proteome</keyword>
<dbReference type="InParanoid" id="A0A2K1L151"/>
<evidence type="ECO:0000256" key="1">
    <source>
        <dbReference type="SAM" id="SignalP"/>
    </source>
</evidence>
<organism evidence="2">
    <name type="scientific">Physcomitrium patens</name>
    <name type="common">Spreading-leaved earth moss</name>
    <name type="synonym">Physcomitrella patens</name>
    <dbReference type="NCBI Taxonomy" id="3218"/>
    <lineage>
        <taxon>Eukaryota</taxon>
        <taxon>Viridiplantae</taxon>
        <taxon>Streptophyta</taxon>
        <taxon>Embryophyta</taxon>
        <taxon>Bryophyta</taxon>
        <taxon>Bryophytina</taxon>
        <taxon>Bryopsida</taxon>
        <taxon>Funariidae</taxon>
        <taxon>Funariales</taxon>
        <taxon>Funariaceae</taxon>
        <taxon>Physcomitrium</taxon>
    </lineage>
</organism>
<dbReference type="AlphaFoldDB" id="A0A2K1L151"/>
<reference evidence="2 4" key="2">
    <citation type="journal article" date="2018" name="Plant J.">
        <title>The Physcomitrella patens chromosome-scale assembly reveals moss genome structure and evolution.</title>
        <authorList>
            <person name="Lang D."/>
            <person name="Ullrich K.K."/>
            <person name="Murat F."/>
            <person name="Fuchs J."/>
            <person name="Jenkins J."/>
            <person name="Haas F.B."/>
            <person name="Piednoel M."/>
            <person name="Gundlach H."/>
            <person name="Van Bel M."/>
            <person name="Meyberg R."/>
            <person name="Vives C."/>
            <person name="Morata J."/>
            <person name="Symeonidi A."/>
            <person name="Hiss M."/>
            <person name="Muchero W."/>
            <person name="Kamisugi Y."/>
            <person name="Saleh O."/>
            <person name="Blanc G."/>
            <person name="Decker E.L."/>
            <person name="van Gessel N."/>
            <person name="Grimwood J."/>
            <person name="Hayes R.D."/>
            <person name="Graham S.W."/>
            <person name="Gunter L.E."/>
            <person name="McDaniel S.F."/>
            <person name="Hoernstein S.N.W."/>
            <person name="Larsson A."/>
            <person name="Li F.W."/>
            <person name="Perroud P.F."/>
            <person name="Phillips J."/>
            <person name="Ranjan P."/>
            <person name="Rokshar D.S."/>
            <person name="Rothfels C.J."/>
            <person name="Schneider L."/>
            <person name="Shu S."/>
            <person name="Stevenson D.W."/>
            <person name="Thummler F."/>
            <person name="Tillich M."/>
            <person name="Villarreal Aguilar J.C."/>
            <person name="Widiez T."/>
            <person name="Wong G.K."/>
            <person name="Wymore A."/>
            <person name="Zhang Y."/>
            <person name="Zimmer A.D."/>
            <person name="Quatrano R.S."/>
            <person name="Mayer K.F.X."/>
            <person name="Goodstein D."/>
            <person name="Casacuberta J.M."/>
            <person name="Vandepoele K."/>
            <person name="Reski R."/>
            <person name="Cuming A.C."/>
            <person name="Tuskan G.A."/>
            <person name="Maumus F."/>
            <person name="Salse J."/>
            <person name="Schmutz J."/>
            <person name="Rensing S.A."/>
        </authorList>
    </citation>
    <scope>NUCLEOTIDE SEQUENCE [LARGE SCALE GENOMIC DNA]</scope>
    <source>
        <strain evidence="3 4">cv. Gransden 2004</strain>
    </source>
</reference>
<keyword evidence="1" id="KW-0732">Signal</keyword>
<dbReference type="Gramene" id="Pp3c2_11240V3.1">
    <property type="protein sequence ID" value="Pp3c2_11240V3.1"/>
    <property type="gene ID" value="Pp3c2_11240"/>
</dbReference>
<evidence type="ECO:0000313" key="2">
    <source>
        <dbReference type="EMBL" id="PNR59741.1"/>
    </source>
</evidence>
<dbReference type="Proteomes" id="UP000006727">
    <property type="component" value="Chromosome 2"/>
</dbReference>
<reference evidence="3" key="3">
    <citation type="submission" date="2020-12" db="UniProtKB">
        <authorList>
            <consortium name="EnsemblPlants"/>
        </authorList>
    </citation>
    <scope>IDENTIFICATION</scope>
</reference>
<proteinExistence type="predicted"/>
<evidence type="ECO:0000313" key="3">
    <source>
        <dbReference type="EnsemblPlants" id="Pp3c2_11240V3.1"/>
    </source>
</evidence>
<name>A0A2K1L151_PHYPA</name>